<dbReference type="EMBL" id="AMCI01006493">
    <property type="protein sequence ID" value="EJW94227.1"/>
    <property type="molecule type" value="Genomic_DNA"/>
</dbReference>
<sequence length="56" mass="6594">MTNLILLQSLIWMMLLNASMEMMWILMTLSGWVLSQVSLPKDCLRMFKDSTCIRVR</sequence>
<evidence type="ECO:0000313" key="1">
    <source>
        <dbReference type="EMBL" id="EJW94227.1"/>
    </source>
</evidence>
<name>J9FXD0_9ZZZZ</name>
<dbReference type="AlphaFoldDB" id="J9FXD0"/>
<comment type="caution">
    <text evidence="1">The sequence shown here is derived from an EMBL/GenBank/DDBJ whole genome shotgun (WGS) entry which is preliminary data.</text>
</comment>
<proteinExistence type="predicted"/>
<protein>
    <submittedName>
        <fullName evidence="1">Uncharacterized protein</fullName>
    </submittedName>
</protein>
<gene>
    <name evidence="1" type="ORF">EVA_17667</name>
</gene>
<accession>J9FXD0</accession>
<reference evidence="1" key="1">
    <citation type="journal article" date="2012" name="PLoS ONE">
        <title>Gene sets for utilization of primary and secondary nutrition supplies in the distal gut of endangered iberian lynx.</title>
        <authorList>
            <person name="Alcaide M."/>
            <person name="Messina E."/>
            <person name="Richter M."/>
            <person name="Bargiela R."/>
            <person name="Peplies J."/>
            <person name="Huws S.A."/>
            <person name="Newbold C.J."/>
            <person name="Golyshin P.N."/>
            <person name="Simon M.A."/>
            <person name="Lopez G."/>
            <person name="Yakimov M.M."/>
            <person name="Ferrer M."/>
        </authorList>
    </citation>
    <scope>NUCLEOTIDE SEQUENCE</scope>
</reference>
<organism evidence="1">
    <name type="scientific">gut metagenome</name>
    <dbReference type="NCBI Taxonomy" id="749906"/>
    <lineage>
        <taxon>unclassified sequences</taxon>
        <taxon>metagenomes</taxon>
        <taxon>organismal metagenomes</taxon>
    </lineage>
</organism>